<dbReference type="Pfam" id="PF19824">
    <property type="entry name" value="Tlp"/>
    <property type="match status" value="1"/>
</dbReference>
<keyword evidence="3" id="KW-1185">Reference proteome</keyword>
<dbReference type="NCBIfam" id="TIGR03090">
    <property type="entry name" value="SASP_tlp"/>
    <property type="match status" value="1"/>
</dbReference>
<feature type="compositionally biased region" description="Basic and acidic residues" evidence="1">
    <location>
        <begin position="43"/>
        <end position="56"/>
    </location>
</feature>
<dbReference type="Proteomes" id="UP000268829">
    <property type="component" value="Unassembled WGS sequence"/>
</dbReference>
<feature type="region of interest" description="Disordered" evidence="1">
    <location>
        <begin position="1"/>
        <end position="26"/>
    </location>
</feature>
<sequence>MAKPDDRSDNAAKLQEMLQNTEENIRESEDYLAAHAGEISEEERANIEAKNRRRAESIQGFRSEIKDEVSHTE</sequence>
<dbReference type="HAMAP" id="MF_01506">
    <property type="entry name" value="Tlp"/>
    <property type="match status" value="1"/>
</dbReference>
<feature type="compositionally biased region" description="Basic and acidic residues" evidence="1">
    <location>
        <begin position="1"/>
        <end position="10"/>
    </location>
</feature>
<accession>A0A3M8AR95</accession>
<organism evidence="2 3">
    <name type="scientific">Brevibacillus gelatini</name>
    <dbReference type="NCBI Taxonomy" id="1655277"/>
    <lineage>
        <taxon>Bacteria</taxon>
        <taxon>Bacillati</taxon>
        <taxon>Bacillota</taxon>
        <taxon>Bacilli</taxon>
        <taxon>Bacillales</taxon>
        <taxon>Paenibacillaceae</taxon>
        <taxon>Brevibacillus</taxon>
    </lineage>
</organism>
<dbReference type="EMBL" id="RHHS01000047">
    <property type="protein sequence ID" value="RNB53718.1"/>
    <property type="molecule type" value="Genomic_DNA"/>
</dbReference>
<gene>
    <name evidence="2" type="primary">tlp</name>
    <name evidence="2" type="ORF">EDM57_19230</name>
</gene>
<feature type="region of interest" description="Disordered" evidence="1">
    <location>
        <begin position="43"/>
        <end position="73"/>
    </location>
</feature>
<evidence type="ECO:0000313" key="3">
    <source>
        <dbReference type="Proteomes" id="UP000268829"/>
    </source>
</evidence>
<comment type="caution">
    <text evidence="2">The sequence shown here is derived from an EMBL/GenBank/DDBJ whole genome shotgun (WGS) entry which is preliminary data.</text>
</comment>
<dbReference type="InterPro" id="IPR017524">
    <property type="entry name" value="SASP_thioredoxin-like"/>
</dbReference>
<dbReference type="AlphaFoldDB" id="A0A3M8AR95"/>
<name>A0A3M8AR95_9BACL</name>
<evidence type="ECO:0000256" key="1">
    <source>
        <dbReference type="SAM" id="MobiDB-lite"/>
    </source>
</evidence>
<protein>
    <submittedName>
        <fullName evidence="2">Small acid-soluble spore protein Tlp</fullName>
    </submittedName>
</protein>
<dbReference type="RefSeq" id="WP_122906309.1">
    <property type="nucleotide sequence ID" value="NZ_RHHS01000047.1"/>
</dbReference>
<dbReference type="OrthoDB" id="1799076at2"/>
<reference evidence="2 3" key="1">
    <citation type="submission" date="2018-10" db="EMBL/GenBank/DDBJ databases">
        <title>Phylogenomics of Brevibacillus.</title>
        <authorList>
            <person name="Dunlap C."/>
        </authorList>
    </citation>
    <scope>NUCLEOTIDE SEQUENCE [LARGE SCALE GENOMIC DNA]</scope>
    <source>
        <strain evidence="2 3">DSM 100115</strain>
    </source>
</reference>
<evidence type="ECO:0000313" key="2">
    <source>
        <dbReference type="EMBL" id="RNB53718.1"/>
    </source>
</evidence>
<proteinExistence type="inferred from homology"/>
<feature type="compositionally biased region" description="Basic and acidic residues" evidence="1">
    <location>
        <begin position="63"/>
        <end position="73"/>
    </location>
</feature>